<comment type="caution">
    <text evidence="3">The sequence shown here is derived from an EMBL/GenBank/DDBJ whole genome shotgun (WGS) entry which is preliminary data.</text>
</comment>
<dbReference type="PANTHER" id="PTHR22803">
    <property type="entry name" value="MANNOSE, PHOSPHOLIPASE, LECTIN RECEPTOR RELATED"/>
    <property type="match status" value="1"/>
</dbReference>
<organism evidence="3 4">
    <name type="scientific">Plakobranchus ocellatus</name>
    <dbReference type="NCBI Taxonomy" id="259542"/>
    <lineage>
        <taxon>Eukaryota</taxon>
        <taxon>Metazoa</taxon>
        <taxon>Spiralia</taxon>
        <taxon>Lophotrochozoa</taxon>
        <taxon>Mollusca</taxon>
        <taxon>Gastropoda</taxon>
        <taxon>Heterobranchia</taxon>
        <taxon>Euthyneura</taxon>
        <taxon>Panpulmonata</taxon>
        <taxon>Sacoglossa</taxon>
        <taxon>Placobranchoidea</taxon>
        <taxon>Plakobranchidae</taxon>
        <taxon>Plakobranchus</taxon>
    </lineage>
</organism>
<dbReference type="EMBL" id="BLXT01003741">
    <property type="protein sequence ID" value="GFO04827.1"/>
    <property type="molecule type" value="Genomic_DNA"/>
</dbReference>
<dbReference type="PROSITE" id="PS00615">
    <property type="entry name" value="C_TYPE_LECTIN_1"/>
    <property type="match status" value="1"/>
</dbReference>
<dbReference type="Pfam" id="PF00059">
    <property type="entry name" value="Lectin_C"/>
    <property type="match status" value="1"/>
</dbReference>
<dbReference type="Gene3D" id="3.10.100.10">
    <property type="entry name" value="Mannose-Binding Protein A, subunit A"/>
    <property type="match status" value="1"/>
</dbReference>
<dbReference type="SUPFAM" id="SSF56436">
    <property type="entry name" value="C-type lectin-like"/>
    <property type="match status" value="1"/>
</dbReference>
<dbReference type="InterPro" id="IPR016186">
    <property type="entry name" value="C-type_lectin-like/link_sf"/>
</dbReference>
<keyword evidence="1" id="KW-1015">Disulfide bond</keyword>
<sequence length="171" mass="20534">MFSIFLAQRETDDSTAYRSGHWISLLPGLLRKPHRFVSIIEYWTTTRNGRKYHLSKQRYPFDIEKMNERCKSLGGYLVELNNKAEQKFVWRVIHAAEAKREIVYTGLTDLGQEGRFYHYHTKKPMARGTYWRRRQPDNYRGKEHCTNLMHWGLNDIDCHRNARYMCETSLK</sequence>
<reference evidence="3 4" key="1">
    <citation type="journal article" date="2021" name="Elife">
        <title>Chloroplast acquisition without the gene transfer in kleptoplastic sea slugs, Plakobranchus ocellatus.</title>
        <authorList>
            <person name="Maeda T."/>
            <person name="Takahashi S."/>
            <person name="Yoshida T."/>
            <person name="Shimamura S."/>
            <person name="Takaki Y."/>
            <person name="Nagai Y."/>
            <person name="Toyoda A."/>
            <person name="Suzuki Y."/>
            <person name="Arimoto A."/>
            <person name="Ishii H."/>
            <person name="Satoh N."/>
            <person name="Nishiyama T."/>
            <person name="Hasebe M."/>
            <person name="Maruyama T."/>
            <person name="Minagawa J."/>
            <person name="Obokata J."/>
            <person name="Shigenobu S."/>
        </authorList>
    </citation>
    <scope>NUCLEOTIDE SEQUENCE [LARGE SCALE GENOMIC DNA]</scope>
</reference>
<gene>
    <name evidence="3" type="ORF">PoB_003133200</name>
</gene>
<evidence type="ECO:0000256" key="1">
    <source>
        <dbReference type="ARBA" id="ARBA00023157"/>
    </source>
</evidence>
<evidence type="ECO:0000259" key="2">
    <source>
        <dbReference type="PROSITE" id="PS50041"/>
    </source>
</evidence>
<dbReference type="AlphaFoldDB" id="A0AAV4AD22"/>
<evidence type="ECO:0000313" key="4">
    <source>
        <dbReference type="Proteomes" id="UP000735302"/>
    </source>
</evidence>
<dbReference type="InterPro" id="IPR001304">
    <property type="entry name" value="C-type_lectin-like"/>
</dbReference>
<name>A0AAV4AD22_9GAST</name>
<dbReference type="PROSITE" id="PS50041">
    <property type="entry name" value="C_TYPE_LECTIN_2"/>
    <property type="match status" value="1"/>
</dbReference>
<dbReference type="InterPro" id="IPR018378">
    <property type="entry name" value="C-type_lectin_CS"/>
</dbReference>
<dbReference type="Proteomes" id="UP000735302">
    <property type="component" value="Unassembled WGS sequence"/>
</dbReference>
<accession>A0AAV4AD22</accession>
<proteinExistence type="predicted"/>
<dbReference type="InterPro" id="IPR016187">
    <property type="entry name" value="CTDL_fold"/>
</dbReference>
<keyword evidence="4" id="KW-1185">Reference proteome</keyword>
<evidence type="ECO:0000313" key="3">
    <source>
        <dbReference type="EMBL" id="GFO04827.1"/>
    </source>
</evidence>
<protein>
    <submittedName>
        <fullName evidence="3">C-type lectin-related protein 1</fullName>
    </submittedName>
</protein>
<dbReference type="SMART" id="SM00034">
    <property type="entry name" value="CLECT"/>
    <property type="match status" value="1"/>
</dbReference>
<dbReference type="InterPro" id="IPR050111">
    <property type="entry name" value="C-type_lectin/snaclec_domain"/>
</dbReference>
<feature type="domain" description="C-type lectin" evidence="2">
    <location>
        <begin position="47"/>
        <end position="167"/>
    </location>
</feature>